<dbReference type="InterPro" id="IPR000387">
    <property type="entry name" value="Tyr_Pase_dom"/>
</dbReference>
<dbReference type="InterPro" id="IPR029021">
    <property type="entry name" value="Prot-tyrosine_phosphatase-like"/>
</dbReference>
<dbReference type="PROSITE" id="PS00383">
    <property type="entry name" value="TYR_PHOSPHATASE_1"/>
    <property type="match status" value="1"/>
</dbReference>
<reference evidence="6 7" key="1">
    <citation type="journal article" date="2017" name="Nat. Ecol. Evol.">
        <title>Scallop genome provides insights into evolution of bilaterian karyotype and development.</title>
        <authorList>
            <person name="Wang S."/>
            <person name="Zhang J."/>
            <person name="Jiao W."/>
            <person name="Li J."/>
            <person name="Xun X."/>
            <person name="Sun Y."/>
            <person name="Guo X."/>
            <person name="Huan P."/>
            <person name="Dong B."/>
            <person name="Zhang L."/>
            <person name="Hu X."/>
            <person name="Sun X."/>
            <person name="Wang J."/>
            <person name="Zhao C."/>
            <person name="Wang Y."/>
            <person name="Wang D."/>
            <person name="Huang X."/>
            <person name="Wang R."/>
            <person name="Lv J."/>
            <person name="Li Y."/>
            <person name="Zhang Z."/>
            <person name="Liu B."/>
            <person name="Lu W."/>
            <person name="Hui Y."/>
            <person name="Liang J."/>
            <person name="Zhou Z."/>
            <person name="Hou R."/>
            <person name="Li X."/>
            <person name="Liu Y."/>
            <person name="Li H."/>
            <person name="Ning X."/>
            <person name="Lin Y."/>
            <person name="Zhao L."/>
            <person name="Xing Q."/>
            <person name="Dou J."/>
            <person name="Li Y."/>
            <person name="Mao J."/>
            <person name="Guo H."/>
            <person name="Dou H."/>
            <person name="Li T."/>
            <person name="Mu C."/>
            <person name="Jiang W."/>
            <person name="Fu Q."/>
            <person name="Fu X."/>
            <person name="Miao Y."/>
            <person name="Liu J."/>
            <person name="Yu Q."/>
            <person name="Li R."/>
            <person name="Liao H."/>
            <person name="Li X."/>
            <person name="Kong Y."/>
            <person name="Jiang Z."/>
            <person name="Chourrout D."/>
            <person name="Li R."/>
            <person name="Bao Z."/>
        </authorList>
    </citation>
    <scope>NUCLEOTIDE SEQUENCE [LARGE SCALE GENOMIC DNA]</scope>
    <source>
        <strain evidence="6 7">PY_sf001</strain>
    </source>
</reference>
<evidence type="ECO:0000256" key="1">
    <source>
        <dbReference type="SAM" id="MobiDB-lite"/>
    </source>
</evidence>
<protein>
    <submittedName>
        <fullName evidence="6">Receptor-type tyrosine-protein phosphatase kappa</fullName>
    </submittedName>
</protein>
<dbReference type="AlphaFoldDB" id="A0A210QU86"/>
<dbReference type="PANTHER" id="PTHR19134">
    <property type="entry name" value="RECEPTOR-TYPE TYROSINE-PROTEIN PHOSPHATASE"/>
    <property type="match status" value="1"/>
</dbReference>
<feature type="transmembrane region" description="Helical" evidence="2">
    <location>
        <begin position="851"/>
        <end position="875"/>
    </location>
</feature>
<dbReference type="PROSITE" id="PS50055">
    <property type="entry name" value="TYR_PHOSPHATASE_PTP"/>
    <property type="match status" value="1"/>
</dbReference>
<feature type="region of interest" description="Disordered" evidence="1">
    <location>
        <begin position="653"/>
        <end position="690"/>
    </location>
</feature>
<feature type="region of interest" description="Disordered" evidence="1">
    <location>
        <begin position="40"/>
        <end position="276"/>
    </location>
</feature>
<feature type="compositionally biased region" description="Basic and acidic residues" evidence="1">
    <location>
        <begin position="202"/>
        <end position="217"/>
    </location>
</feature>
<evidence type="ECO:0000313" key="7">
    <source>
        <dbReference type="Proteomes" id="UP000242188"/>
    </source>
</evidence>
<feature type="region of interest" description="Disordered" evidence="1">
    <location>
        <begin position="530"/>
        <end position="550"/>
    </location>
</feature>
<evidence type="ECO:0000259" key="4">
    <source>
        <dbReference type="PROSITE" id="PS50055"/>
    </source>
</evidence>
<dbReference type="STRING" id="6573.A0A210QU86"/>
<feature type="domain" description="Tyrosine specific protein phosphatases" evidence="5">
    <location>
        <begin position="1120"/>
        <end position="1197"/>
    </location>
</feature>
<keyword evidence="3" id="KW-0732">Signal</keyword>
<feature type="compositionally biased region" description="Basic and acidic residues" evidence="1">
    <location>
        <begin position="164"/>
        <end position="187"/>
    </location>
</feature>
<dbReference type="PRINTS" id="PR00700">
    <property type="entry name" value="PRTYPHPHTASE"/>
</dbReference>
<dbReference type="SMART" id="SM00404">
    <property type="entry name" value="PTPc_motif"/>
    <property type="match status" value="1"/>
</dbReference>
<feature type="compositionally biased region" description="Basic and acidic residues" evidence="1">
    <location>
        <begin position="112"/>
        <end position="125"/>
    </location>
</feature>
<feature type="region of interest" description="Disordered" evidence="1">
    <location>
        <begin position="567"/>
        <end position="592"/>
    </location>
</feature>
<evidence type="ECO:0000313" key="6">
    <source>
        <dbReference type="EMBL" id="OWF52300.1"/>
    </source>
</evidence>
<dbReference type="SUPFAM" id="SSF52799">
    <property type="entry name" value="(Phosphotyrosine protein) phosphatases II"/>
    <property type="match status" value="1"/>
</dbReference>
<dbReference type="InterPro" id="IPR000242">
    <property type="entry name" value="PTP_cat"/>
</dbReference>
<dbReference type="Proteomes" id="UP000242188">
    <property type="component" value="Unassembled WGS sequence"/>
</dbReference>
<feature type="compositionally biased region" description="Low complexity" evidence="1">
    <location>
        <begin position="534"/>
        <end position="550"/>
    </location>
</feature>
<keyword evidence="2" id="KW-1133">Transmembrane helix</keyword>
<dbReference type="InterPro" id="IPR050348">
    <property type="entry name" value="Protein-Tyr_Phosphatase"/>
</dbReference>
<feature type="signal peptide" evidence="3">
    <location>
        <begin position="1"/>
        <end position="25"/>
    </location>
</feature>
<sequence>MSTSPALISWIILVIGFLQITGTLSSPVLQSGLRGDTLGINGGSEGHAALPSSQHHTQLHEQTETEHEQPQLPEHESDPLSEHDSPEEAHREPHEDQQGEPHGEPDEDTQEGLDRGSRHLPDPDRNISSVENIDGTDVTEGLGIDDGGDIPDEQQQIGGDSEGTDVHHQLLPEESGHEEPEPEHGEHISFLPDNPDPLPVESGDRHGEETFPEDHLSSDSPDSEPFHAVSDGPIIRPLPTVPAEHPDGQQHSGSQVQQGEGFSNVTSNENGTDMSWNDKVELSTKGVSDQQNQTVSAAVTTKSPETEIVSSNSIVQEEQTAMTVISTVLSSPYSITPTPSITMDVSILESSVAFRPLPEMVSNTAATFTNIATVTETIVLASNVAVVKGTITSLPGDDIQTVTQFISATPYPSVQPSYSVHTPSLIDHGSDNEFSTGSEKEMSTISTYIPDSSTSTTDPSSSQYHLYDSSARTASPDISPSSSYREPVTSYVTDQPNLNPSLNPVNSVTRTHSPTVESLPLASQGLVIHDNDGQQQTNTRSSTTQDTSTFTGYNTQSLVTAPTTESYISDNNTTTLSTIPPEGNSSVHPTYPETSYRPVTRVSNRTNITFNLPSTGGSVTPRTPSVFSNTTVAKTTRHYSEIATSFLTTKKADRTSTKAQEKTSRATSVTNVTFPRSTVPRPTSTAGTVKIPSTSHKHIHVSTTMPSVFISIRVQMTLTEFCSQKETFITELVEIVEDHQQIEIQQQQVVLLNIHPKMCDKLAEPFTDDDDFEEETVKVELYFKDTEGKADEQMTKVVSEIIKPGFDAQSESQFKEKLTDVKLIHPNEFVSHVTDPPNRPAVSKPKLETGIMIVIVIASVGGFCCVCLLLLQIIIHRRQSGKRMKSFNGGSGISNVPSMDSIALGVVPKSRPSSGFWNPGLELQNETSDPMNLLNFTSLSNFAMNPDAQKREFEVLPIEMPKLSSVPVGAEYKNRFANVIPFPHSRVKLKKIPEEDNSDYINANYVSGYKHAYKTYIATQAPLHKTVRDFWRMVWEQQSRVILMLAPMQQNGQPSYEPYWPDTEGMDACLQFGDITLVLKKKDVQQEYTTYILQLKDIENNLIREIHHFWYTSWPRDGTPEPISLVKFILDTRPHFEDSGAPVVIHCGPGTGRTGTLIAIDICMRSFEDRRKVDVLNCVHCIRGERAGAVQTKEQYHLIYSAIHEYATIVTSPKVSISSTAEALHNML</sequence>
<proteinExistence type="predicted"/>
<dbReference type="Gene3D" id="3.90.190.10">
    <property type="entry name" value="Protein tyrosine phosphatase superfamily"/>
    <property type="match status" value="1"/>
</dbReference>
<dbReference type="GO" id="GO:0004725">
    <property type="term" value="F:protein tyrosine phosphatase activity"/>
    <property type="evidence" value="ECO:0007669"/>
    <property type="project" value="InterPro"/>
</dbReference>
<name>A0A210QU86_MIZYE</name>
<evidence type="ECO:0000256" key="3">
    <source>
        <dbReference type="SAM" id="SignalP"/>
    </source>
</evidence>
<dbReference type="InterPro" id="IPR016130">
    <property type="entry name" value="Tyr_Pase_AS"/>
</dbReference>
<feature type="region of interest" description="Disordered" evidence="1">
    <location>
        <begin position="417"/>
        <end position="502"/>
    </location>
</feature>
<keyword evidence="2" id="KW-0472">Membrane</keyword>
<dbReference type="OrthoDB" id="10057603at2759"/>
<dbReference type="SMART" id="SM00194">
    <property type="entry name" value="PTPc"/>
    <property type="match status" value="1"/>
</dbReference>
<gene>
    <name evidence="6" type="ORF">KP79_PYT14884</name>
</gene>
<feature type="compositionally biased region" description="Polar residues" evidence="1">
    <location>
        <begin position="263"/>
        <end position="275"/>
    </location>
</feature>
<feature type="chain" id="PRO_5012487881" evidence="3">
    <location>
        <begin position="26"/>
        <end position="1228"/>
    </location>
</feature>
<dbReference type="Pfam" id="PF00102">
    <property type="entry name" value="Y_phosphatase"/>
    <property type="match status" value="1"/>
</dbReference>
<evidence type="ECO:0000256" key="2">
    <source>
        <dbReference type="SAM" id="Phobius"/>
    </source>
</evidence>
<accession>A0A210QU86</accession>
<organism evidence="6 7">
    <name type="scientific">Mizuhopecten yessoensis</name>
    <name type="common">Japanese scallop</name>
    <name type="synonym">Patinopecten yessoensis</name>
    <dbReference type="NCBI Taxonomy" id="6573"/>
    <lineage>
        <taxon>Eukaryota</taxon>
        <taxon>Metazoa</taxon>
        <taxon>Spiralia</taxon>
        <taxon>Lophotrochozoa</taxon>
        <taxon>Mollusca</taxon>
        <taxon>Bivalvia</taxon>
        <taxon>Autobranchia</taxon>
        <taxon>Pteriomorphia</taxon>
        <taxon>Pectinida</taxon>
        <taxon>Pectinoidea</taxon>
        <taxon>Pectinidae</taxon>
        <taxon>Mizuhopecten</taxon>
    </lineage>
</organism>
<evidence type="ECO:0000259" key="5">
    <source>
        <dbReference type="PROSITE" id="PS50056"/>
    </source>
</evidence>
<keyword evidence="2" id="KW-0812">Transmembrane</keyword>
<keyword evidence="6" id="KW-0675">Receptor</keyword>
<feature type="compositionally biased region" description="Polar residues" evidence="1">
    <location>
        <begin position="665"/>
        <end position="690"/>
    </location>
</feature>
<feature type="compositionally biased region" description="Polar residues" evidence="1">
    <location>
        <begin position="567"/>
        <end position="588"/>
    </location>
</feature>
<comment type="caution">
    <text evidence="6">The sequence shown here is derived from an EMBL/GenBank/DDBJ whole genome shotgun (WGS) entry which is preliminary data.</text>
</comment>
<feature type="compositionally biased region" description="Polar residues" evidence="1">
    <location>
        <begin position="470"/>
        <end position="495"/>
    </location>
</feature>
<feature type="domain" description="Tyrosine-protein phosphatase" evidence="4">
    <location>
        <begin position="973"/>
        <end position="1206"/>
    </location>
</feature>
<feature type="compositionally biased region" description="Low complexity" evidence="1">
    <location>
        <begin position="249"/>
        <end position="261"/>
    </location>
</feature>
<feature type="compositionally biased region" description="Low complexity" evidence="1">
    <location>
        <begin position="443"/>
        <end position="462"/>
    </location>
</feature>
<dbReference type="CDD" id="cd00047">
    <property type="entry name" value="PTPc"/>
    <property type="match status" value="1"/>
</dbReference>
<dbReference type="EMBL" id="NEDP02001843">
    <property type="protein sequence ID" value="OWF52300.1"/>
    <property type="molecule type" value="Genomic_DNA"/>
</dbReference>
<dbReference type="PROSITE" id="PS50056">
    <property type="entry name" value="TYR_PHOSPHATASE_2"/>
    <property type="match status" value="1"/>
</dbReference>
<dbReference type="InterPro" id="IPR003595">
    <property type="entry name" value="Tyr_Pase_cat"/>
</dbReference>
<feature type="compositionally biased region" description="Basic and acidic residues" evidence="1">
    <location>
        <begin position="653"/>
        <end position="664"/>
    </location>
</feature>
<keyword evidence="7" id="KW-1185">Reference proteome</keyword>
<dbReference type="PANTHER" id="PTHR19134:SF449">
    <property type="entry name" value="TYROSINE-PROTEIN PHOSPHATASE 1"/>
    <property type="match status" value="1"/>
</dbReference>
<feature type="compositionally biased region" description="Basic and acidic residues" evidence="1">
    <location>
        <begin position="58"/>
        <end position="104"/>
    </location>
</feature>